<comment type="subcellular location">
    <subcellularLocation>
        <location evidence="1">Membrane</location>
        <topology evidence="1">Multi-pass membrane protein</topology>
    </subcellularLocation>
</comment>
<dbReference type="PROSITE" id="PS00221">
    <property type="entry name" value="MIP"/>
    <property type="match status" value="1"/>
</dbReference>
<keyword evidence="2 6" id="KW-0813">Transport</keyword>
<gene>
    <name evidence="8" type="primary">TIP4-1</name>
    <name evidence="8" type="ORF">AXF42_Ash018691</name>
</gene>
<evidence type="ECO:0000256" key="6">
    <source>
        <dbReference type="RuleBase" id="RU000477"/>
    </source>
</evidence>
<keyword evidence="4 7" id="KW-1133">Transmembrane helix</keyword>
<dbReference type="EMBL" id="KZ452209">
    <property type="protein sequence ID" value="PKA48749.1"/>
    <property type="molecule type" value="Genomic_DNA"/>
</dbReference>
<feature type="transmembrane region" description="Helical" evidence="7">
    <location>
        <begin position="239"/>
        <end position="256"/>
    </location>
</feature>
<feature type="transmembrane region" description="Helical" evidence="7">
    <location>
        <begin position="125"/>
        <end position="146"/>
    </location>
</feature>
<dbReference type="Pfam" id="PF00230">
    <property type="entry name" value="MIP"/>
    <property type="match status" value="1"/>
</dbReference>
<evidence type="ECO:0000256" key="7">
    <source>
        <dbReference type="SAM" id="Phobius"/>
    </source>
</evidence>
<dbReference type="InterPro" id="IPR022357">
    <property type="entry name" value="MIP_CS"/>
</dbReference>
<dbReference type="SUPFAM" id="SSF81338">
    <property type="entry name" value="Aquaporin-like"/>
    <property type="match status" value="1"/>
</dbReference>
<dbReference type="InterPro" id="IPR023271">
    <property type="entry name" value="Aquaporin-like"/>
</dbReference>
<protein>
    <submittedName>
        <fullName evidence="8">Putative aquaporin TIP4-1</fullName>
    </submittedName>
</protein>
<proteinExistence type="inferred from homology"/>
<dbReference type="InterPro" id="IPR000425">
    <property type="entry name" value="MIP"/>
</dbReference>
<dbReference type="PANTHER" id="PTHR45665">
    <property type="entry name" value="AQUAPORIN-8"/>
    <property type="match status" value="1"/>
</dbReference>
<evidence type="ECO:0000256" key="3">
    <source>
        <dbReference type="ARBA" id="ARBA00022692"/>
    </source>
</evidence>
<dbReference type="Proteomes" id="UP000236161">
    <property type="component" value="Unassembled WGS sequence"/>
</dbReference>
<feature type="transmembrane region" description="Helical" evidence="7">
    <location>
        <begin position="196"/>
        <end position="219"/>
    </location>
</feature>
<feature type="transmembrane region" description="Helical" evidence="7">
    <location>
        <begin position="24"/>
        <end position="48"/>
    </location>
</feature>
<accession>A0A2H9ZZL5</accession>
<dbReference type="InterPro" id="IPR034294">
    <property type="entry name" value="Aquaporin_transptr"/>
</dbReference>
<evidence type="ECO:0000256" key="1">
    <source>
        <dbReference type="ARBA" id="ARBA00004141"/>
    </source>
</evidence>
<dbReference type="STRING" id="1088818.A0A2H9ZZL5"/>
<keyword evidence="3 6" id="KW-0812">Transmembrane</keyword>
<evidence type="ECO:0000256" key="4">
    <source>
        <dbReference type="ARBA" id="ARBA00022989"/>
    </source>
</evidence>
<sequence>MVSKLAKWVDDAEPGCARAVAGELFLTFLFIFTSAGAAVAAGPFSFCFPPLCSSPPPSSKTHFTYHTERTKVAGDSMTGVVACALVNTLSVSTIVSAGTHISGAHLNPAVTLSMAAGGRIGLFRAALYVGAQLLASSLACLLLSFLSAGVATPVHVLAPGVGSFQGVGMEIVLTFSLLFTIYAIMVEPAKDFPVGLGPLLIGLLVGANTVVGGPFTGASMNPARSFGPALVTWNWASHWVYWAGPIIGGLLAGFMYERFLVVRPTYDALPCLAEVF</sequence>
<name>A0A2H9ZZL5_9ASPA</name>
<reference evidence="8 9" key="1">
    <citation type="journal article" date="2017" name="Nature">
        <title>The Apostasia genome and the evolution of orchids.</title>
        <authorList>
            <person name="Zhang G.Q."/>
            <person name="Liu K.W."/>
            <person name="Li Z."/>
            <person name="Lohaus R."/>
            <person name="Hsiao Y.Y."/>
            <person name="Niu S.C."/>
            <person name="Wang J.Y."/>
            <person name="Lin Y.C."/>
            <person name="Xu Q."/>
            <person name="Chen L.J."/>
            <person name="Yoshida K."/>
            <person name="Fujiwara S."/>
            <person name="Wang Z.W."/>
            <person name="Zhang Y.Q."/>
            <person name="Mitsuda N."/>
            <person name="Wang M."/>
            <person name="Liu G.H."/>
            <person name="Pecoraro L."/>
            <person name="Huang H.X."/>
            <person name="Xiao X.J."/>
            <person name="Lin M."/>
            <person name="Wu X.Y."/>
            <person name="Wu W.L."/>
            <person name="Chen Y.Y."/>
            <person name="Chang S.B."/>
            <person name="Sakamoto S."/>
            <person name="Ohme-Takagi M."/>
            <person name="Yagi M."/>
            <person name="Zeng S.J."/>
            <person name="Shen C.Y."/>
            <person name="Yeh C.M."/>
            <person name="Luo Y.B."/>
            <person name="Tsai W.C."/>
            <person name="Van de Peer Y."/>
            <person name="Liu Z.J."/>
        </authorList>
    </citation>
    <scope>NUCLEOTIDE SEQUENCE [LARGE SCALE GENOMIC DNA]</scope>
    <source>
        <strain evidence="9">cv. Shenzhen</strain>
        <tissue evidence="8">Stem</tissue>
    </source>
</reference>
<dbReference type="OrthoDB" id="3222at2759"/>
<keyword evidence="9" id="KW-1185">Reference proteome</keyword>
<keyword evidence="5 7" id="KW-0472">Membrane</keyword>
<evidence type="ECO:0000313" key="9">
    <source>
        <dbReference type="Proteomes" id="UP000236161"/>
    </source>
</evidence>
<evidence type="ECO:0000256" key="2">
    <source>
        <dbReference type="ARBA" id="ARBA00022448"/>
    </source>
</evidence>
<dbReference type="AlphaFoldDB" id="A0A2H9ZZL5"/>
<evidence type="ECO:0000256" key="5">
    <source>
        <dbReference type="ARBA" id="ARBA00023136"/>
    </source>
</evidence>
<dbReference type="PRINTS" id="PR00783">
    <property type="entry name" value="MINTRINSICP"/>
</dbReference>
<evidence type="ECO:0000313" key="8">
    <source>
        <dbReference type="EMBL" id="PKA48749.1"/>
    </source>
</evidence>
<feature type="transmembrane region" description="Helical" evidence="7">
    <location>
        <begin position="166"/>
        <end position="184"/>
    </location>
</feature>
<dbReference type="PANTHER" id="PTHR45665:SF26">
    <property type="entry name" value="AQUAPORIN TIP4-1"/>
    <property type="match status" value="1"/>
</dbReference>
<dbReference type="GO" id="GO:0016020">
    <property type="term" value="C:membrane"/>
    <property type="evidence" value="ECO:0007669"/>
    <property type="project" value="UniProtKB-SubCell"/>
</dbReference>
<dbReference type="Gene3D" id="1.20.1080.10">
    <property type="entry name" value="Glycerol uptake facilitator protein"/>
    <property type="match status" value="1"/>
</dbReference>
<comment type="similarity">
    <text evidence="6">Belongs to the MIP/aquaporin (TC 1.A.8) family.</text>
</comment>
<dbReference type="GO" id="GO:0015250">
    <property type="term" value="F:water channel activity"/>
    <property type="evidence" value="ECO:0007669"/>
    <property type="project" value="TreeGrafter"/>
</dbReference>
<organism evidence="8 9">
    <name type="scientific">Apostasia shenzhenica</name>
    <dbReference type="NCBI Taxonomy" id="1088818"/>
    <lineage>
        <taxon>Eukaryota</taxon>
        <taxon>Viridiplantae</taxon>
        <taxon>Streptophyta</taxon>
        <taxon>Embryophyta</taxon>
        <taxon>Tracheophyta</taxon>
        <taxon>Spermatophyta</taxon>
        <taxon>Magnoliopsida</taxon>
        <taxon>Liliopsida</taxon>
        <taxon>Asparagales</taxon>
        <taxon>Orchidaceae</taxon>
        <taxon>Apostasioideae</taxon>
        <taxon>Apostasia</taxon>
    </lineage>
</organism>